<dbReference type="AlphaFoldDB" id="A0A819SAB1"/>
<proteinExistence type="predicted"/>
<evidence type="ECO:0000313" key="2">
    <source>
        <dbReference type="Proteomes" id="UP000663868"/>
    </source>
</evidence>
<evidence type="ECO:0000313" key="1">
    <source>
        <dbReference type="EMBL" id="CAF4058887.1"/>
    </source>
</evidence>
<protein>
    <submittedName>
        <fullName evidence="1">Uncharacterized protein</fullName>
    </submittedName>
</protein>
<feature type="non-terminal residue" evidence="1">
    <location>
        <position position="1"/>
    </location>
</feature>
<dbReference type="Proteomes" id="UP000663868">
    <property type="component" value="Unassembled WGS sequence"/>
</dbReference>
<organism evidence="1 2">
    <name type="scientific">Adineta steineri</name>
    <dbReference type="NCBI Taxonomy" id="433720"/>
    <lineage>
        <taxon>Eukaryota</taxon>
        <taxon>Metazoa</taxon>
        <taxon>Spiralia</taxon>
        <taxon>Gnathifera</taxon>
        <taxon>Rotifera</taxon>
        <taxon>Eurotatoria</taxon>
        <taxon>Bdelloidea</taxon>
        <taxon>Adinetida</taxon>
        <taxon>Adinetidae</taxon>
        <taxon>Adineta</taxon>
    </lineage>
</organism>
<gene>
    <name evidence="1" type="ORF">KXQ929_LOCUS32010</name>
</gene>
<dbReference type="EMBL" id="CAJOBB010003787">
    <property type="protein sequence ID" value="CAF4058887.1"/>
    <property type="molecule type" value="Genomic_DNA"/>
</dbReference>
<comment type="caution">
    <text evidence="1">The sequence shown here is derived from an EMBL/GenBank/DDBJ whole genome shotgun (WGS) entry which is preliminary data.</text>
</comment>
<sequence>RFNAEKVVILHSKRRLWRFAIKREWATIAVPD</sequence>
<reference evidence="1" key="1">
    <citation type="submission" date="2021-02" db="EMBL/GenBank/DDBJ databases">
        <authorList>
            <person name="Nowell W R."/>
        </authorList>
    </citation>
    <scope>NUCLEOTIDE SEQUENCE</scope>
</reference>
<accession>A0A819SAB1</accession>
<name>A0A819SAB1_9BILA</name>